<proteinExistence type="predicted"/>
<accession>A0A6G0ZA32</accession>
<dbReference type="AlphaFoldDB" id="A0A6G0ZA32"/>
<protein>
    <submittedName>
        <fullName evidence="1">KRAB-A domain-containing protein 2-like</fullName>
    </submittedName>
</protein>
<reference evidence="1 2" key="1">
    <citation type="submission" date="2019-08" db="EMBL/GenBank/DDBJ databases">
        <title>Whole genome of Aphis craccivora.</title>
        <authorList>
            <person name="Voronova N.V."/>
            <person name="Shulinski R.S."/>
            <person name="Bandarenka Y.V."/>
            <person name="Zhorov D.G."/>
            <person name="Warner D."/>
        </authorList>
    </citation>
    <scope>NUCLEOTIDE SEQUENCE [LARGE SCALE GENOMIC DNA]</scope>
    <source>
        <strain evidence="1">180601</strain>
        <tissue evidence="1">Whole Body</tissue>
    </source>
</reference>
<evidence type="ECO:0000313" key="2">
    <source>
        <dbReference type="Proteomes" id="UP000478052"/>
    </source>
</evidence>
<sequence length="62" mass="7033">MIKNKKKGLHKLGTKYGLLKGWFSSECLKKSITQFLTTDQVDKNVEFSVREIIKKISGGQGF</sequence>
<keyword evidence="2" id="KW-1185">Reference proteome</keyword>
<dbReference type="EMBL" id="VUJU01000926">
    <property type="protein sequence ID" value="KAF0767636.1"/>
    <property type="molecule type" value="Genomic_DNA"/>
</dbReference>
<name>A0A6G0ZA32_APHCR</name>
<dbReference type="Proteomes" id="UP000478052">
    <property type="component" value="Unassembled WGS sequence"/>
</dbReference>
<evidence type="ECO:0000313" key="1">
    <source>
        <dbReference type="EMBL" id="KAF0767636.1"/>
    </source>
</evidence>
<gene>
    <name evidence="1" type="ORF">FWK35_00003887</name>
</gene>
<organism evidence="1 2">
    <name type="scientific">Aphis craccivora</name>
    <name type="common">Cowpea aphid</name>
    <dbReference type="NCBI Taxonomy" id="307492"/>
    <lineage>
        <taxon>Eukaryota</taxon>
        <taxon>Metazoa</taxon>
        <taxon>Ecdysozoa</taxon>
        <taxon>Arthropoda</taxon>
        <taxon>Hexapoda</taxon>
        <taxon>Insecta</taxon>
        <taxon>Pterygota</taxon>
        <taxon>Neoptera</taxon>
        <taxon>Paraneoptera</taxon>
        <taxon>Hemiptera</taxon>
        <taxon>Sternorrhyncha</taxon>
        <taxon>Aphidomorpha</taxon>
        <taxon>Aphidoidea</taxon>
        <taxon>Aphididae</taxon>
        <taxon>Aphidini</taxon>
        <taxon>Aphis</taxon>
        <taxon>Aphis</taxon>
    </lineage>
</organism>
<comment type="caution">
    <text evidence="1">The sequence shown here is derived from an EMBL/GenBank/DDBJ whole genome shotgun (WGS) entry which is preliminary data.</text>
</comment>